<keyword evidence="4" id="KW-0804">Transcription</keyword>
<dbReference type="PROSITE" id="PS50931">
    <property type="entry name" value="HTH_LYSR"/>
    <property type="match status" value="1"/>
</dbReference>
<dbReference type="Pfam" id="PF03466">
    <property type="entry name" value="LysR_substrate"/>
    <property type="match status" value="1"/>
</dbReference>
<dbReference type="InterPro" id="IPR000847">
    <property type="entry name" value="LysR_HTH_N"/>
</dbReference>
<feature type="domain" description="HTH lysR-type" evidence="5">
    <location>
        <begin position="7"/>
        <end position="64"/>
    </location>
</feature>
<dbReference type="Gene3D" id="3.40.190.10">
    <property type="entry name" value="Periplasmic binding protein-like II"/>
    <property type="match status" value="2"/>
</dbReference>
<dbReference type="InterPro" id="IPR036388">
    <property type="entry name" value="WH-like_DNA-bd_sf"/>
</dbReference>
<dbReference type="PRINTS" id="PR00039">
    <property type="entry name" value="HTHLYSR"/>
</dbReference>
<proteinExistence type="inferred from homology"/>
<dbReference type="EMBL" id="BAAATD010000001">
    <property type="protein sequence ID" value="GAA2582482.1"/>
    <property type="molecule type" value="Genomic_DNA"/>
</dbReference>
<accession>A0ABN3PJN6</accession>
<evidence type="ECO:0000259" key="5">
    <source>
        <dbReference type="PROSITE" id="PS50931"/>
    </source>
</evidence>
<name>A0ABN3PJN6_9ACTN</name>
<dbReference type="Gene3D" id="1.10.10.10">
    <property type="entry name" value="Winged helix-like DNA-binding domain superfamily/Winged helix DNA-binding domain"/>
    <property type="match status" value="1"/>
</dbReference>
<dbReference type="SUPFAM" id="SSF53850">
    <property type="entry name" value="Periplasmic binding protein-like II"/>
    <property type="match status" value="1"/>
</dbReference>
<protein>
    <submittedName>
        <fullName evidence="6">LysR family transcriptional regulator</fullName>
    </submittedName>
</protein>
<dbReference type="InterPro" id="IPR005119">
    <property type="entry name" value="LysR_subst-bd"/>
</dbReference>
<dbReference type="Pfam" id="PF00126">
    <property type="entry name" value="HTH_1"/>
    <property type="match status" value="1"/>
</dbReference>
<gene>
    <name evidence="6" type="ORF">GCM10010411_14010</name>
</gene>
<evidence type="ECO:0000256" key="4">
    <source>
        <dbReference type="ARBA" id="ARBA00023163"/>
    </source>
</evidence>
<reference evidence="6 7" key="1">
    <citation type="journal article" date="2019" name="Int. J. Syst. Evol. Microbiol.">
        <title>The Global Catalogue of Microorganisms (GCM) 10K type strain sequencing project: providing services to taxonomists for standard genome sequencing and annotation.</title>
        <authorList>
            <consortium name="The Broad Institute Genomics Platform"/>
            <consortium name="The Broad Institute Genome Sequencing Center for Infectious Disease"/>
            <person name="Wu L."/>
            <person name="Ma J."/>
        </authorList>
    </citation>
    <scope>NUCLEOTIDE SEQUENCE [LARGE SCALE GENOMIC DNA]</scope>
    <source>
        <strain evidence="6 7">JCM 6833</strain>
    </source>
</reference>
<keyword evidence="3" id="KW-0238">DNA-binding</keyword>
<comment type="caution">
    <text evidence="6">The sequence shown here is derived from an EMBL/GenBank/DDBJ whole genome shotgun (WGS) entry which is preliminary data.</text>
</comment>
<dbReference type="PANTHER" id="PTHR30346:SF0">
    <property type="entry name" value="HCA OPERON TRANSCRIPTIONAL ACTIVATOR HCAR"/>
    <property type="match status" value="1"/>
</dbReference>
<comment type="similarity">
    <text evidence="1">Belongs to the LysR transcriptional regulatory family.</text>
</comment>
<organism evidence="6 7">
    <name type="scientific">Actinomadura fulvescens</name>
    <dbReference type="NCBI Taxonomy" id="46160"/>
    <lineage>
        <taxon>Bacteria</taxon>
        <taxon>Bacillati</taxon>
        <taxon>Actinomycetota</taxon>
        <taxon>Actinomycetes</taxon>
        <taxon>Streptosporangiales</taxon>
        <taxon>Thermomonosporaceae</taxon>
        <taxon>Actinomadura</taxon>
    </lineage>
</organism>
<keyword evidence="2" id="KW-0805">Transcription regulation</keyword>
<dbReference type="PANTHER" id="PTHR30346">
    <property type="entry name" value="TRANSCRIPTIONAL DUAL REGULATOR HCAR-RELATED"/>
    <property type="match status" value="1"/>
</dbReference>
<dbReference type="Proteomes" id="UP001501509">
    <property type="component" value="Unassembled WGS sequence"/>
</dbReference>
<dbReference type="SUPFAM" id="SSF46785">
    <property type="entry name" value="Winged helix' DNA-binding domain"/>
    <property type="match status" value="1"/>
</dbReference>
<keyword evidence="7" id="KW-1185">Reference proteome</keyword>
<dbReference type="InterPro" id="IPR036390">
    <property type="entry name" value="WH_DNA-bd_sf"/>
</dbReference>
<evidence type="ECO:0000313" key="6">
    <source>
        <dbReference type="EMBL" id="GAA2582482.1"/>
    </source>
</evidence>
<evidence type="ECO:0000256" key="1">
    <source>
        <dbReference type="ARBA" id="ARBA00009437"/>
    </source>
</evidence>
<evidence type="ECO:0000256" key="2">
    <source>
        <dbReference type="ARBA" id="ARBA00023015"/>
    </source>
</evidence>
<sequence length="317" mass="35452">MLGAMDVDLQGLRAFVATAEEMHFGRAAERMYLSQQALSKRIRRLEEALGASLFDRTTRRVELTAAGRRLLPKAKHALAAFDAAVESVRERAGRLRVDVYDERFSPLGVLRELLDRDPELRIEPSMRQGLAVALPAVAGREIDAAFGQVHDLGTPLPPELEHRLSHVQPMHVFVGVEHPLADRGTMRPQDLREAGIVMPDPGDATEARGYLTRLARRFGIPIRFVEPAVGHRHYSELVRREGRAVALGEASIEALPGSGLHRIRLVDPVPLVPWSVVWHRDNRNPQLRRMLRLLGTPDLPPPDDPAYWLAEPYRPAG</sequence>
<evidence type="ECO:0000256" key="3">
    <source>
        <dbReference type="ARBA" id="ARBA00023125"/>
    </source>
</evidence>
<evidence type="ECO:0000313" key="7">
    <source>
        <dbReference type="Proteomes" id="UP001501509"/>
    </source>
</evidence>